<dbReference type="PANTHER" id="PTHR43642:SF1">
    <property type="entry name" value="HYBRID SIGNAL TRANSDUCTION HISTIDINE KINASE G"/>
    <property type="match status" value="1"/>
</dbReference>
<comment type="caution">
    <text evidence="1">The sequence shown here is derived from an EMBL/GenBank/DDBJ whole genome shotgun (WGS) entry which is preliminary data.</text>
</comment>
<evidence type="ECO:0000313" key="2">
    <source>
        <dbReference type="Proteomes" id="UP000183940"/>
    </source>
</evidence>
<dbReference type="AlphaFoldDB" id="A0A1L9QQ44"/>
<protein>
    <submittedName>
        <fullName evidence="1">Uncharacterized protein</fullName>
    </submittedName>
</protein>
<evidence type="ECO:0000313" key="1">
    <source>
        <dbReference type="EMBL" id="OJJ24717.1"/>
    </source>
</evidence>
<reference evidence="1" key="1">
    <citation type="submission" date="2016-10" db="EMBL/GenBank/DDBJ databases">
        <title>CRISPR-Cas defence system in Roseofilum reptotaenium: evidence of a bacteriophage-cyanobacterium arms race in the coral black band disease.</title>
        <authorList>
            <person name="Buerger P."/>
            <person name="Wood-Charlson E.M."/>
            <person name="Weynberg K.D."/>
            <person name="Willis B."/>
            <person name="Van Oppen M.J."/>
        </authorList>
    </citation>
    <scope>NUCLEOTIDE SEQUENCE [LARGE SCALE GENOMIC DNA]</scope>
    <source>
        <strain evidence="1">AO1-A</strain>
    </source>
</reference>
<accession>A0A1L9QQ44</accession>
<dbReference type="STRING" id="1925591.BI308_14875"/>
<dbReference type="Proteomes" id="UP000183940">
    <property type="component" value="Unassembled WGS sequence"/>
</dbReference>
<dbReference type="EMBL" id="MLAW01000026">
    <property type="protein sequence ID" value="OJJ24717.1"/>
    <property type="molecule type" value="Genomic_DNA"/>
</dbReference>
<organism evidence="1 2">
    <name type="scientific">Roseofilum reptotaenium AO1-A</name>
    <dbReference type="NCBI Taxonomy" id="1925591"/>
    <lineage>
        <taxon>Bacteria</taxon>
        <taxon>Bacillati</taxon>
        <taxon>Cyanobacteriota</taxon>
        <taxon>Cyanophyceae</taxon>
        <taxon>Desertifilales</taxon>
        <taxon>Desertifilaceae</taxon>
        <taxon>Roseofilum</taxon>
    </lineage>
</organism>
<dbReference type="PANTHER" id="PTHR43642">
    <property type="entry name" value="HYBRID SIGNAL TRANSDUCTION HISTIDINE KINASE G"/>
    <property type="match status" value="1"/>
</dbReference>
<gene>
    <name evidence="1" type="ORF">BI308_14875</name>
</gene>
<proteinExistence type="predicted"/>
<dbReference type="InterPro" id="IPR053159">
    <property type="entry name" value="Hybrid_Histidine_Kinase"/>
</dbReference>
<keyword evidence="2" id="KW-1185">Reference proteome</keyword>
<name>A0A1L9QQ44_9CYAN</name>
<sequence>MIEFDRARGYWHCDMTRVRQLALTDDVVEFMATRLHKLPKETQEVLKLAACIGNQFDLETLAIVSELEQMEVAGSLWRALQEGLVFPLNQTYKFFQGSKGEEKVRTEDVSVGYKFLHDRVQQAAYALIPEADKKKTHLKIGQLLWKNIPEDRQEEDCFHLVNQLNYGIDSIEQLAEREKLANLNLLAGRKAQNSNAYKAAFEYFNTGLTLSR</sequence>